<accession>V8NE12</accession>
<name>V8NE12_OPHHA</name>
<dbReference type="EMBL" id="AZIM01004639">
    <property type="protein sequence ID" value="ETE60474.1"/>
    <property type="molecule type" value="Genomic_DNA"/>
</dbReference>
<protein>
    <submittedName>
        <fullName evidence="1">Uncharacterized protein</fullName>
    </submittedName>
</protein>
<comment type="caution">
    <text evidence="1">The sequence shown here is derived from an EMBL/GenBank/DDBJ whole genome shotgun (WGS) entry which is preliminary data.</text>
</comment>
<gene>
    <name evidence="1" type="ORF">L345_13784</name>
</gene>
<dbReference type="Proteomes" id="UP000018936">
    <property type="component" value="Unassembled WGS sequence"/>
</dbReference>
<evidence type="ECO:0000313" key="2">
    <source>
        <dbReference type="Proteomes" id="UP000018936"/>
    </source>
</evidence>
<organism evidence="1 2">
    <name type="scientific">Ophiophagus hannah</name>
    <name type="common">King cobra</name>
    <name type="synonym">Naja hannah</name>
    <dbReference type="NCBI Taxonomy" id="8665"/>
    <lineage>
        <taxon>Eukaryota</taxon>
        <taxon>Metazoa</taxon>
        <taxon>Chordata</taxon>
        <taxon>Craniata</taxon>
        <taxon>Vertebrata</taxon>
        <taxon>Euteleostomi</taxon>
        <taxon>Lepidosauria</taxon>
        <taxon>Squamata</taxon>
        <taxon>Bifurcata</taxon>
        <taxon>Unidentata</taxon>
        <taxon>Episquamata</taxon>
        <taxon>Toxicofera</taxon>
        <taxon>Serpentes</taxon>
        <taxon>Colubroidea</taxon>
        <taxon>Elapidae</taxon>
        <taxon>Elapinae</taxon>
        <taxon>Ophiophagus</taxon>
    </lineage>
</organism>
<evidence type="ECO:0000313" key="1">
    <source>
        <dbReference type="EMBL" id="ETE60474.1"/>
    </source>
</evidence>
<sequence>MSRKELLLGRPMGEKSSDLGDSDICRVWTSIERTAAKSAGVNDCCGLKDQENLLSQLKPPVDSCLSLALS</sequence>
<keyword evidence="2" id="KW-1185">Reference proteome</keyword>
<dbReference type="AlphaFoldDB" id="V8NE12"/>
<proteinExistence type="predicted"/>
<feature type="non-terminal residue" evidence="1">
    <location>
        <position position="1"/>
    </location>
</feature>
<reference evidence="1 2" key="1">
    <citation type="journal article" date="2013" name="Proc. Natl. Acad. Sci. U.S.A.">
        <title>The king cobra genome reveals dynamic gene evolution and adaptation in the snake venom system.</title>
        <authorList>
            <person name="Vonk F.J."/>
            <person name="Casewell N.R."/>
            <person name="Henkel C.V."/>
            <person name="Heimberg A.M."/>
            <person name="Jansen H.J."/>
            <person name="McCleary R.J."/>
            <person name="Kerkkamp H.M."/>
            <person name="Vos R.A."/>
            <person name="Guerreiro I."/>
            <person name="Calvete J.J."/>
            <person name="Wuster W."/>
            <person name="Woods A.E."/>
            <person name="Logan J.M."/>
            <person name="Harrison R.A."/>
            <person name="Castoe T.A."/>
            <person name="de Koning A.P."/>
            <person name="Pollock D.D."/>
            <person name="Yandell M."/>
            <person name="Calderon D."/>
            <person name="Renjifo C."/>
            <person name="Currier R.B."/>
            <person name="Salgado D."/>
            <person name="Pla D."/>
            <person name="Sanz L."/>
            <person name="Hyder A.S."/>
            <person name="Ribeiro J.M."/>
            <person name="Arntzen J.W."/>
            <person name="van den Thillart G.E."/>
            <person name="Boetzer M."/>
            <person name="Pirovano W."/>
            <person name="Dirks R.P."/>
            <person name="Spaink H.P."/>
            <person name="Duboule D."/>
            <person name="McGlinn E."/>
            <person name="Kini R.M."/>
            <person name="Richardson M.K."/>
        </authorList>
    </citation>
    <scope>NUCLEOTIDE SEQUENCE</scope>
    <source>
        <tissue evidence="1">Blood</tissue>
    </source>
</reference>